<feature type="compositionally biased region" description="Polar residues" evidence="6">
    <location>
        <begin position="798"/>
        <end position="820"/>
    </location>
</feature>
<dbReference type="InterPro" id="IPR018378">
    <property type="entry name" value="C-type_lectin_CS"/>
</dbReference>
<dbReference type="InterPro" id="IPR013806">
    <property type="entry name" value="Kringle-like"/>
</dbReference>
<dbReference type="SMART" id="SM00032">
    <property type="entry name" value="CCP"/>
    <property type="match status" value="2"/>
</dbReference>
<dbReference type="Pfam" id="PF00059">
    <property type="entry name" value="Lectin_C"/>
    <property type="match status" value="2"/>
</dbReference>
<feature type="domain" description="Sushi" evidence="10">
    <location>
        <begin position="288"/>
        <end position="344"/>
    </location>
</feature>
<gene>
    <name evidence="11" type="ORF">RRG08_021952</name>
</gene>
<evidence type="ECO:0000256" key="2">
    <source>
        <dbReference type="ARBA" id="ARBA00022729"/>
    </source>
</evidence>
<dbReference type="Proteomes" id="UP001283361">
    <property type="component" value="Unassembled WGS sequence"/>
</dbReference>
<dbReference type="InterPro" id="IPR000001">
    <property type="entry name" value="Kringle"/>
</dbReference>
<dbReference type="InterPro" id="IPR000436">
    <property type="entry name" value="Sushi_SCR_CCP_dom"/>
</dbReference>
<dbReference type="CDD" id="cd00041">
    <property type="entry name" value="CUB"/>
    <property type="match status" value="1"/>
</dbReference>
<dbReference type="SMART" id="SM00034">
    <property type="entry name" value="CLECT"/>
    <property type="match status" value="2"/>
</dbReference>
<evidence type="ECO:0000313" key="12">
    <source>
        <dbReference type="Proteomes" id="UP001283361"/>
    </source>
</evidence>
<dbReference type="AlphaFoldDB" id="A0AAE1ACN3"/>
<evidence type="ECO:0000256" key="1">
    <source>
        <dbReference type="ARBA" id="ARBA00022572"/>
    </source>
</evidence>
<evidence type="ECO:0000256" key="6">
    <source>
        <dbReference type="SAM" id="MobiDB-lite"/>
    </source>
</evidence>
<dbReference type="SUPFAM" id="SSF56436">
    <property type="entry name" value="C-type lectin-like"/>
    <property type="match status" value="2"/>
</dbReference>
<sequence length="820" mass="89236">MHSVQQHLRVANVMDNGTTIASSEGHTPASYEQRANRFLTRFCSYRPAMIECGDILEVSSSNPEVSFVSPAGSELQCYWLIKAPEGERLQLDFTSFNVAGTPGKCQDELEVRYSRPGQPGRIYCGSSWEKSTISINNTVHIRLSTYGDTASQFSATVKLIQDSELCYNADDRGMTYAGDVNVTRDFQPCLPWHEMTHCLHHPFNTDIFNTILMGNECRNPDPARGFQPWCYTDKSQCQRNYCDVCQLGKHYDSRGDCADLKSRGICDMSVCGKTCTGQLSSPAPAHQVSCPTPEAAPDGVVADPKASYAVGEAATYRCKHNNSTKDRLCLSTGQWSAMGQVCSVCLSGWHKNAATQSCYSPVFSASFFAEAQATCQEYNAIVSTAKTEEENTFMQNLARSDLWLGVTDIEVEGTWIWEDGDQANFTSWGRGEPNDWGPGEDCVVTNSRGSWNDLPCTGYARSFVCKSSITALQTCLDFSDKCSELFQLKPSMCTDFPKFAEEQCKYTCGLCLLDHSPKCPVGHVNPNVITTETRSELPRGSSITYSCNEAYVQVSGNDVRGCDESGILTGSPLRCADDCPVGWTFLEDELACYKFFDTREAYAAAGASCAAYGAVLATSKSSAENDLLRSLRTSDAWIGLDDSNSENDFVWSDGLPLTLARWRSGEPNDWGSGEDCTVMRHDGSWDDRACYRAYTYLCKMPHPALTATTPTTEQTTPTPPTPSTPATPTTSNPATPTPSTPATPNTPTPSIPATQSPSTSATQTTQSPSTPAPPATPTPSTPATPTPTTPSRPATTPRKSTMWPSSPMTTKGTTTDACEE</sequence>
<feature type="compositionally biased region" description="Low complexity" evidence="6">
    <location>
        <begin position="707"/>
        <end position="716"/>
    </location>
</feature>
<dbReference type="SUPFAM" id="SSF57535">
    <property type="entry name" value="Complement control module/SCR domain"/>
    <property type="match status" value="2"/>
</dbReference>
<evidence type="ECO:0000256" key="4">
    <source>
        <dbReference type="PROSITE-ProRule" id="PRU00121"/>
    </source>
</evidence>
<feature type="region of interest" description="Disordered" evidence="6">
    <location>
        <begin position="707"/>
        <end position="820"/>
    </location>
</feature>
<proteinExistence type="predicted"/>
<feature type="domain" description="Kringle" evidence="9">
    <location>
        <begin position="172"/>
        <end position="247"/>
    </location>
</feature>
<reference evidence="11" key="1">
    <citation type="journal article" date="2023" name="G3 (Bethesda)">
        <title>A reference genome for the long-term kleptoplast-retaining sea slug Elysia crispata morphotype clarki.</title>
        <authorList>
            <person name="Eastman K.E."/>
            <person name="Pendleton A.L."/>
            <person name="Shaikh M.A."/>
            <person name="Suttiyut T."/>
            <person name="Ogas R."/>
            <person name="Tomko P."/>
            <person name="Gavelis G."/>
            <person name="Widhalm J.R."/>
            <person name="Wisecaver J.H."/>
        </authorList>
    </citation>
    <scope>NUCLEOTIDE SEQUENCE</scope>
    <source>
        <strain evidence="11">ECLA1</strain>
    </source>
</reference>
<feature type="domain" description="C-type lectin" evidence="8">
    <location>
        <begin position="354"/>
        <end position="456"/>
    </location>
</feature>
<dbReference type="SUPFAM" id="SSF57440">
    <property type="entry name" value="Kringle-like"/>
    <property type="match status" value="1"/>
</dbReference>
<feature type="domain" description="CUB" evidence="7">
    <location>
        <begin position="52"/>
        <end position="160"/>
    </location>
</feature>
<feature type="compositionally biased region" description="Pro residues" evidence="6">
    <location>
        <begin position="735"/>
        <end position="750"/>
    </location>
</feature>
<dbReference type="InterPro" id="IPR050111">
    <property type="entry name" value="C-type_lectin/snaclec_domain"/>
</dbReference>
<feature type="compositionally biased region" description="Low complexity" evidence="6">
    <location>
        <begin position="751"/>
        <end position="769"/>
    </location>
</feature>
<comment type="caution">
    <text evidence="4">Lacks conserved residue(s) required for the propagation of feature annotation.</text>
</comment>
<evidence type="ECO:0000313" key="11">
    <source>
        <dbReference type="EMBL" id="KAK3785152.1"/>
    </source>
</evidence>
<dbReference type="Pfam" id="PF00084">
    <property type="entry name" value="Sushi"/>
    <property type="match status" value="1"/>
</dbReference>
<keyword evidence="12" id="KW-1185">Reference proteome</keyword>
<dbReference type="PROSITE" id="PS50070">
    <property type="entry name" value="KRINGLE_2"/>
    <property type="match status" value="1"/>
</dbReference>
<dbReference type="InterPro" id="IPR035976">
    <property type="entry name" value="Sushi/SCR/CCP_sf"/>
</dbReference>
<dbReference type="PROSITE" id="PS50041">
    <property type="entry name" value="C_TYPE_LECTIN_2"/>
    <property type="match status" value="2"/>
</dbReference>
<dbReference type="Pfam" id="PF00431">
    <property type="entry name" value="CUB"/>
    <property type="match status" value="1"/>
</dbReference>
<name>A0AAE1ACN3_9GAST</name>
<dbReference type="Gene3D" id="2.40.20.10">
    <property type="entry name" value="Plasminogen Kringle 4"/>
    <property type="match status" value="1"/>
</dbReference>
<feature type="compositionally biased region" description="Pro residues" evidence="6">
    <location>
        <begin position="770"/>
        <end position="790"/>
    </location>
</feature>
<evidence type="ECO:0000256" key="5">
    <source>
        <dbReference type="PROSITE-ProRule" id="PRU00302"/>
    </source>
</evidence>
<dbReference type="Pfam" id="PF00051">
    <property type="entry name" value="Kringle"/>
    <property type="match status" value="1"/>
</dbReference>
<accession>A0AAE1ACN3</accession>
<dbReference type="InterPro" id="IPR016187">
    <property type="entry name" value="CTDL_fold"/>
</dbReference>
<dbReference type="CDD" id="cd00033">
    <property type="entry name" value="CCP"/>
    <property type="match status" value="2"/>
</dbReference>
<dbReference type="InterPro" id="IPR016186">
    <property type="entry name" value="C-type_lectin-like/link_sf"/>
</dbReference>
<dbReference type="SUPFAM" id="SSF49854">
    <property type="entry name" value="Spermadhesin, CUB domain"/>
    <property type="match status" value="1"/>
</dbReference>
<dbReference type="Gene3D" id="2.60.120.290">
    <property type="entry name" value="Spermadhesin, CUB domain"/>
    <property type="match status" value="1"/>
</dbReference>
<evidence type="ECO:0000259" key="7">
    <source>
        <dbReference type="PROSITE" id="PS01180"/>
    </source>
</evidence>
<dbReference type="PROSITE" id="PS50923">
    <property type="entry name" value="SUSHI"/>
    <property type="match status" value="2"/>
</dbReference>
<evidence type="ECO:0000259" key="9">
    <source>
        <dbReference type="PROSITE" id="PS50070"/>
    </source>
</evidence>
<evidence type="ECO:0000256" key="3">
    <source>
        <dbReference type="ARBA" id="ARBA00023157"/>
    </source>
</evidence>
<evidence type="ECO:0000259" key="10">
    <source>
        <dbReference type="PROSITE" id="PS50923"/>
    </source>
</evidence>
<dbReference type="Gene3D" id="3.10.100.10">
    <property type="entry name" value="Mannose-Binding Protein A, subunit A"/>
    <property type="match status" value="2"/>
</dbReference>
<keyword evidence="1 4" id="KW-0420">Kringle</keyword>
<dbReference type="PANTHER" id="PTHR22803">
    <property type="entry name" value="MANNOSE, PHOSPHOLIPASE, LECTIN RECEPTOR RELATED"/>
    <property type="match status" value="1"/>
</dbReference>
<dbReference type="InterPro" id="IPR035914">
    <property type="entry name" value="Sperma_CUB_dom_sf"/>
</dbReference>
<comment type="caution">
    <text evidence="11">The sequence shown here is derived from an EMBL/GenBank/DDBJ whole genome shotgun (WGS) entry which is preliminary data.</text>
</comment>
<dbReference type="InterPro" id="IPR000859">
    <property type="entry name" value="CUB_dom"/>
</dbReference>
<dbReference type="PROSITE" id="PS00615">
    <property type="entry name" value="C_TYPE_LECTIN_1"/>
    <property type="match status" value="2"/>
</dbReference>
<dbReference type="SMART" id="SM00130">
    <property type="entry name" value="KR"/>
    <property type="match status" value="1"/>
</dbReference>
<dbReference type="SMART" id="SM00042">
    <property type="entry name" value="CUB"/>
    <property type="match status" value="1"/>
</dbReference>
<dbReference type="EMBL" id="JAWDGP010002165">
    <property type="protein sequence ID" value="KAK3785152.1"/>
    <property type="molecule type" value="Genomic_DNA"/>
</dbReference>
<dbReference type="InterPro" id="IPR001304">
    <property type="entry name" value="C-type_lectin-like"/>
</dbReference>
<dbReference type="PROSITE" id="PS01180">
    <property type="entry name" value="CUB"/>
    <property type="match status" value="1"/>
</dbReference>
<feature type="domain" description="C-type lectin" evidence="8">
    <location>
        <begin position="592"/>
        <end position="699"/>
    </location>
</feature>
<dbReference type="InterPro" id="IPR038178">
    <property type="entry name" value="Kringle_sf"/>
</dbReference>
<protein>
    <submittedName>
        <fullName evidence="11">Uncharacterized protein</fullName>
    </submittedName>
</protein>
<keyword evidence="5" id="KW-0768">Sushi</keyword>
<feature type="domain" description="Sushi" evidence="10">
    <location>
        <begin position="517"/>
        <end position="577"/>
    </location>
</feature>
<feature type="disulfide bond" evidence="5">
    <location>
        <begin position="519"/>
        <end position="562"/>
    </location>
</feature>
<keyword evidence="3 5" id="KW-1015">Disulfide bond</keyword>
<organism evidence="11 12">
    <name type="scientific">Elysia crispata</name>
    <name type="common">lettuce slug</name>
    <dbReference type="NCBI Taxonomy" id="231223"/>
    <lineage>
        <taxon>Eukaryota</taxon>
        <taxon>Metazoa</taxon>
        <taxon>Spiralia</taxon>
        <taxon>Lophotrochozoa</taxon>
        <taxon>Mollusca</taxon>
        <taxon>Gastropoda</taxon>
        <taxon>Heterobranchia</taxon>
        <taxon>Euthyneura</taxon>
        <taxon>Panpulmonata</taxon>
        <taxon>Sacoglossa</taxon>
        <taxon>Placobranchoidea</taxon>
        <taxon>Plakobranchidae</taxon>
        <taxon>Elysia</taxon>
    </lineage>
</organism>
<dbReference type="Gene3D" id="2.10.70.10">
    <property type="entry name" value="Complement Module, domain 1"/>
    <property type="match status" value="2"/>
</dbReference>
<keyword evidence="2" id="KW-0732">Signal</keyword>
<evidence type="ECO:0000259" key="8">
    <source>
        <dbReference type="PROSITE" id="PS50041"/>
    </source>
</evidence>